<dbReference type="Pfam" id="PF00528">
    <property type="entry name" value="BPD_transp_1"/>
    <property type="match status" value="1"/>
</dbReference>
<feature type="transmembrane region" description="Helical" evidence="7">
    <location>
        <begin position="204"/>
        <end position="224"/>
    </location>
</feature>
<comment type="subcellular location">
    <subcellularLocation>
        <location evidence="1 7">Cell membrane</location>
        <topology evidence="1 7">Multi-pass membrane protein</topology>
    </subcellularLocation>
</comment>
<gene>
    <name evidence="9" type="ORF">SAMN05216587_102440</name>
</gene>
<dbReference type="SUPFAM" id="SSF161098">
    <property type="entry name" value="MetI-like"/>
    <property type="match status" value="1"/>
</dbReference>
<dbReference type="InterPro" id="IPR000515">
    <property type="entry name" value="MetI-like"/>
</dbReference>
<evidence type="ECO:0000256" key="3">
    <source>
        <dbReference type="ARBA" id="ARBA00022475"/>
    </source>
</evidence>
<feature type="transmembrane region" description="Helical" evidence="7">
    <location>
        <begin position="116"/>
        <end position="135"/>
    </location>
</feature>
<reference evidence="9 10" key="1">
    <citation type="submission" date="2016-10" db="EMBL/GenBank/DDBJ databases">
        <authorList>
            <person name="de Groot N.N."/>
        </authorList>
    </citation>
    <scope>NUCLEOTIDE SEQUENCE [LARGE SCALE GENOMIC DNA]</scope>
    <source>
        <strain evidence="9 10">L14</strain>
    </source>
</reference>
<dbReference type="InterPro" id="IPR035906">
    <property type="entry name" value="MetI-like_sf"/>
</dbReference>
<dbReference type="GO" id="GO:0042918">
    <property type="term" value="P:alkanesulfonate transmembrane transport"/>
    <property type="evidence" value="ECO:0007669"/>
    <property type="project" value="UniProtKB-ARBA"/>
</dbReference>
<dbReference type="FunFam" id="1.10.3720.10:FF:000003">
    <property type="entry name" value="Aliphatic sulfonate ABC transporter permease"/>
    <property type="match status" value="1"/>
</dbReference>
<dbReference type="AlphaFoldDB" id="A0A1I0WET2"/>
<dbReference type="EMBL" id="FOJX01000002">
    <property type="protein sequence ID" value="SFA86446.1"/>
    <property type="molecule type" value="Genomic_DNA"/>
</dbReference>
<evidence type="ECO:0000313" key="9">
    <source>
        <dbReference type="EMBL" id="SFA86446.1"/>
    </source>
</evidence>
<organism evidence="9 10">
    <name type="scientific">Selenomonas ruminantium</name>
    <dbReference type="NCBI Taxonomy" id="971"/>
    <lineage>
        <taxon>Bacteria</taxon>
        <taxon>Bacillati</taxon>
        <taxon>Bacillota</taxon>
        <taxon>Negativicutes</taxon>
        <taxon>Selenomonadales</taxon>
        <taxon>Selenomonadaceae</taxon>
        <taxon>Selenomonas</taxon>
    </lineage>
</organism>
<feature type="transmembrane region" description="Helical" evidence="7">
    <location>
        <begin position="21"/>
        <end position="42"/>
    </location>
</feature>
<protein>
    <submittedName>
        <fullName evidence="9">Sulfonate transport system permease protein</fullName>
    </submittedName>
</protein>
<evidence type="ECO:0000256" key="1">
    <source>
        <dbReference type="ARBA" id="ARBA00004651"/>
    </source>
</evidence>
<evidence type="ECO:0000256" key="2">
    <source>
        <dbReference type="ARBA" id="ARBA00022448"/>
    </source>
</evidence>
<keyword evidence="4 7" id="KW-0812">Transmembrane</keyword>
<feature type="transmembrane region" description="Helical" evidence="7">
    <location>
        <begin position="82"/>
        <end position="104"/>
    </location>
</feature>
<dbReference type="PANTHER" id="PTHR30151:SF38">
    <property type="entry name" value="ALIPHATIC SULFONATES TRANSPORT PERMEASE PROTEIN SSUC-RELATED"/>
    <property type="match status" value="1"/>
</dbReference>
<proteinExistence type="inferred from homology"/>
<name>A0A1I0WET2_SELRU</name>
<evidence type="ECO:0000313" key="10">
    <source>
        <dbReference type="Proteomes" id="UP000183843"/>
    </source>
</evidence>
<dbReference type="GO" id="GO:0005886">
    <property type="term" value="C:plasma membrane"/>
    <property type="evidence" value="ECO:0007669"/>
    <property type="project" value="UniProtKB-SubCell"/>
</dbReference>
<dbReference type="Proteomes" id="UP000183843">
    <property type="component" value="Unassembled WGS sequence"/>
</dbReference>
<dbReference type="RefSeq" id="WP_074813749.1">
    <property type="nucleotide sequence ID" value="NZ_FOJX01000002.1"/>
</dbReference>
<keyword evidence="5 7" id="KW-1133">Transmembrane helix</keyword>
<evidence type="ECO:0000256" key="4">
    <source>
        <dbReference type="ARBA" id="ARBA00022692"/>
    </source>
</evidence>
<keyword evidence="3" id="KW-1003">Cell membrane</keyword>
<feature type="domain" description="ABC transmembrane type-1" evidence="8">
    <location>
        <begin position="71"/>
        <end position="255"/>
    </location>
</feature>
<evidence type="ECO:0000256" key="5">
    <source>
        <dbReference type="ARBA" id="ARBA00022989"/>
    </source>
</evidence>
<evidence type="ECO:0000256" key="6">
    <source>
        <dbReference type="ARBA" id="ARBA00023136"/>
    </source>
</evidence>
<dbReference type="PROSITE" id="PS50928">
    <property type="entry name" value="ABC_TM1"/>
    <property type="match status" value="1"/>
</dbReference>
<keyword evidence="6 7" id="KW-0472">Membrane</keyword>
<evidence type="ECO:0000256" key="7">
    <source>
        <dbReference type="RuleBase" id="RU363032"/>
    </source>
</evidence>
<feature type="transmembrane region" description="Helical" evidence="7">
    <location>
        <begin position="181"/>
        <end position="198"/>
    </location>
</feature>
<accession>A0A1I0WET2</accession>
<evidence type="ECO:0000259" key="8">
    <source>
        <dbReference type="PROSITE" id="PS50928"/>
    </source>
</evidence>
<comment type="similarity">
    <text evidence="7">Belongs to the binding-protein-dependent transport system permease family.</text>
</comment>
<dbReference type="Gene3D" id="1.10.3720.10">
    <property type="entry name" value="MetI-like"/>
    <property type="match status" value="1"/>
</dbReference>
<dbReference type="PANTHER" id="PTHR30151">
    <property type="entry name" value="ALKANE SULFONATE ABC TRANSPORTER-RELATED, MEMBRANE SUBUNIT"/>
    <property type="match status" value="1"/>
</dbReference>
<keyword evidence="2 7" id="KW-0813">Transport</keyword>
<sequence length="271" mass="30326">MAKEAAIQEPRRVNGSLWKKYLIDWSFVWSVPLFLLALWIYFAQTNQLNQLFPKPEELVSTTIRLIKDGTLAANLQISAARAFGGLAIGGSIGFVLGIATGLYHRADQVLNTPIQMIKSVPRLAILPLILVWFGIGETSKVILIALSTFFPIYLNTFHGIRSIDAGLLEMGHIYGLTRWEMFRNIIFPGALPSVMIGFRQSLGGTWLILIVAETVAAKSGIGFMATNAREYMMMDVIVLSMIMYALLGSISDWLVVKLTKRLLCWNPNYRR</sequence>
<feature type="transmembrane region" description="Helical" evidence="7">
    <location>
        <begin position="141"/>
        <end position="160"/>
    </location>
</feature>
<dbReference type="CDD" id="cd06261">
    <property type="entry name" value="TM_PBP2"/>
    <property type="match status" value="1"/>
</dbReference>
<feature type="transmembrane region" description="Helical" evidence="7">
    <location>
        <begin position="236"/>
        <end position="256"/>
    </location>
</feature>